<dbReference type="RefSeq" id="WP_054587849.1">
    <property type="nucleotide sequence ID" value="NZ_CP012700.1"/>
</dbReference>
<dbReference type="InterPro" id="IPR006076">
    <property type="entry name" value="FAD-dep_OxRdtase"/>
</dbReference>
<gene>
    <name evidence="3" type="ORF">AN936_08975</name>
</gene>
<dbReference type="PANTHER" id="PTHR13847:SF287">
    <property type="entry name" value="FAD-DEPENDENT OXIDOREDUCTASE DOMAIN-CONTAINING PROTEIN 1"/>
    <property type="match status" value="1"/>
</dbReference>
<name>A0A0N9UUH2_SPHMC</name>
<reference evidence="3 4" key="1">
    <citation type="journal article" date="2015" name="Genome Announc.">
        <title>Complete Genome Sequence of Polypropylene Glycol- and Polyethylene Glycol-Degrading Sphingopyxis macrogoltabida Strain EY-1.</title>
        <authorList>
            <person name="Ohtsubo Y."/>
            <person name="Nagata Y."/>
            <person name="Numata M."/>
            <person name="Tsuchikane K."/>
            <person name="Hosoyama A."/>
            <person name="Yamazoe A."/>
            <person name="Tsuda M."/>
            <person name="Fujita N."/>
            <person name="Kawai F."/>
        </authorList>
    </citation>
    <scope>NUCLEOTIDE SEQUENCE [LARGE SCALE GENOMIC DNA]</scope>
    <source>
        <strain evidence="3 4">EY-1</strain>
    </source>
</reference>
<dbReference type="SUPFAM" id="SSF51905">
    <property type="entry name" value="FAD/NAD(P)-binding domain"/>
    <property type="match status" value="1"/>
</dbReference>
<dbReference type="GO" id="GO:0016491">
    <property type="term" value="F:oxidoreductase activity"/>
    <property type="evidence" value="ECO:0007669"/>
    <property type="project" value="UniProtKB-KW"/>
</dbReference>
<protein>
    <recommendedName>
        <fullName evidence="2">FAD dependent oxidoreductase domain-containing protein</fullName>
    </recommendedName>
</protein>
<dbReference type="AlphaFoldDB" id="A0A0N9UUH2"/>
<dbReference type="Gene3D" id="3.30.9.10">
    <property type="entry name" value="D-Amino Acid Oxidase, subunit A, domain 2"/>
    <property type="match status" value="1"/>
</dbReference>
<dbReference type="KEGG" id="smag:AN936_08975"/>
<feature type="domain" description="FAD dependent oxidoreductase" evidence="2">
    <location>
        <begin position="5"/>
        <end position="345"/>
    </location>
</feature>
<evidence type="ECO:0000259" key="2">
    <source>
        <dbReference type="Pfam" id="PF01266"/>
    </source>
</evidence>
<dbReference type="OrthoDB" id="7421214at2"/>
<accession>A0A0N9UUH2</accession>
<organism evidence="3 4">
    <name type="scientific">Sphingopyxis macrogoltabida</name>
    <name type="common">Sphingomonas macrogoltabidus</name>
    <dbReference type="NCBI Taxonomy" id="33050"/>
    <lineage>
        <taxon>Bacteria</taxon>
        <taxon>Pseudomonadati</taxon>
        <taxon>Pseudomonadota</taxon>
        <taxon>Alphaproteobacteria</taxon>
        <taxon>Sphingomonadales</taxon>
        <taxon>Sphingomonadaceae</taxon>
        <taxon>Sphingopyxis</taxon>
    </lineage>
</organism>
<dbReference type="Pfam" id="PF01266">
    <property type="entry name" value="DAO"/>
    <property type="match status" value="1"/>
</dbReference>
<evidence type="ECO:0000256" key="1">
    <source>
        <dbReference type="ARBA" id="ARBA00023002"/>
    </source>
</evidence>
<dbReference type="GO" id="GO:0005737">
    <property type="term" value="C:cytoplasm"/>
    <property type="evidence" value="ECO:0007669"/>
    <property type="project" value="TreeGrafter"/>
</dbReference>
<dbReference type="PATRIC" id="fig|33050.5.peg.1864"/>
<sequence length="379" mass="40071">MQTADFLIVGGGIAGVSAAARLAPHGRTVLLEAESGFGYHSSGRSATYYHFGIGKSVVRGMTAFSRAHFETPSANGTALSRPSAALFIAPPEMLAGLDALEAEMRPYSDRLERLDADAARDVVPVLRCGGDGIVAAVLDRTARRLDSEMLQQDYRAAIKRAGGQSISGARVVAVAREGTNWVATTAAGDRFSAPTLVNAAGAWCDEIARLAGVAPLGLQPLRRTIIGFDAPPDQQIGDWPFTKTAVDDFYMLPESGRLLACPVDEVPSEPTDAQPEEYDIALAAAKVEHYTSLAVRRISHSWAGLRTFTHDRIPVAGFAPDAEGFFWLAGQGGYGLQTAPAMAAAAEALITGGNWPAGLTDWGVDRADLAVERLQIAGH</sequence>
<keyword evidence="1" id="KW-0560">Oxidoreductase</keyword>
<proteinExistence type="predicted"/>
<dbReference type="Proteomes" id="UP000058074">
    <property type="component" value="Chromosome"/>
</dbReference>
<dbReference type="EMBL" id="CP012700">
    <property type="protein sequence ID" value="ALH80497.1"/>
    <property type="molecule type" value="Genomic_DNA"/>
</dbReference>
<evidence type="ECO:0000313" key="4">
    <source>
        <dbReference type="Proteomes" id="UP000058074"/>
    </source>
</evidence>
<evidence type="ECO:0000313" key="3">
    <source>
        <dbReference type="EMBL" id="ALH80497.1"/>
    </source>
</evidence>
<dbReference type="Gene3D" id="3.50.50.60">
    <property type="entry name" value="FAD/NAD(P)-binding domain"/>
    <property type="match status" value="1"/>
</dbReference>
<dbReference type="InterPro" id="IPR036188">
    <property type="entry name" value="FAD/NAD-bd_sf"/>
</dbReference>
<dbReference type="PANTHER" id="PTHR13847">
    <property type="entry name" value="SARCOSINE DEHYDROGENASE-RELATED"/>
    <property type="match status" value="1"/>
</dbReference>